<keyword evidence="8" id="KW-0393">Immunoglobulin domain</keyword>
<dbReference type="InterPro" id="IPR036179">
    <property type="entry name" value="Ig-like_dom_sf"/>
</dbReference>
<reference evidence="11" key="2">
    <citation type="submission" date="2025-08" db="UniProtKB">
        <authorList>
            <consortium name="Ensembl"/>
        </authorList>
    </citation>
    <scope>IDENTIFICATION</scope>
</reference>
<keyword evidence="6" id="KW-1015">Disulfide bond</keyword>
<sequence>KSFLPSLLWFRMNWALKINFINPQFYLSALFDFIFIHLFSVTFTVSCPDQTIGAHFGKDIILQCKLEPPIDVINMEVRWFRTHFNDLVHLYRNQKDDANTQNIAYRARTELLKDDLTRGIISLNLKNIQVTDEGSYTCYVDARTWYEETKLEVKVTVLGFNEPELELHGYELSGFYYGIRLLCKSEGWYPKPEIHWNNENGEKLMWSETKIEKNPEGVFTVESYINVIKGSGNIASCVLQNSFPTTAKTSI</sequence>
<dbReference type="GO" id="GO:0005102">
    <property type="term" value="F:signaling receptor binding"/>
    <property type="evidence" value="ECO:0007669"/>
    <property type="project" value="TreeGrafter"/>
</dbReference>
<accession>H3A2Y3</accession>
<dbReference type="HOGENOM" id="CLU_013137_8_4_1"/>
<dbReference type="InterPro" id="IPR053896">
    <property type="entry name" value="BTN3A2-like_Ig-C"/>
</dbReference>
<dbReference type="PROSITE" id="PS50835">
    <property type="entry name" value="IG_LIKE"/>
    <property type="match status" value="2"/>
</dbReference>
<evidence type="ECO:0000313" key="12">
    <source>
        <dbReference type="Proteomes" id="UP000008672"/>
    </source>
</evidence>
<dbReference type="GO" id="GO:0009897">
    <property type="term" value="C:external side of plasma membrane"/>
    <property type="evidence" value="ECO:0007669"/>
    <property type="project" value="TreeGrafter"/>
</dbReference>
<dbReference type="GO" id="GO:0042110">
    <property type="term" value="P:T cell activation"/>
    <property type="evidence" value="ECO:0007669"/>
    <property type="project" value="UniProtKB-ARBA"/>
</dbReference>
<dbReference type="Proteomes" id="UP000008672">
    <property type="component" value="Unassembled WGS sequence"/>
</dbReference>
<dbReference type="EMBL" id="AFYH01191607">
    <property type="status" value="NOT_ANNOTATED_CDS"/>
    <property type="molecule type" value="Genomic_DNA"/>
</dbReference>
<keyword evidence="12" id="KW-1185">Reference proteome</keyword>
<dbReference type="GO" id="GO:0001817">
    <property type="term" value="P:regulation of cytokine production"/>
    <property type="evidence" value="ECO:0007669"/>
    <property type="project" value="TreeGrafter"/>
</dbReference>
<keyword evidence="4" id="KW-1133">Transmembrane helix</keyword>
<feature type="domain" description="Ig-like" evidence="10">
    <location>
        <begin position="163"/>
        <end position="250"/>
    </location>
</feature>
<evidence type="ECO:0000256" key="6">
    <source>
        <dbReference type="ARBA" id="ARBA00023157"/>
    </source>
</evidence>
<dbReference type="OMA" id="GWYRDHY"/>
<dbReference type="Ensembl" id="ENSLACT00000004040.1">
    <property type="protein sequence ID" value="ENSLACP00000004004.1"/>
    <property type="gene ID" value="ENSLACG00000003566.1"/>
</dbReference>
<organism evidence="11 12">
    <name type="scientific">Latimeria chalumnae</name>
    <name type="common">Coelacanth</name>
    <dbReference type="NCBI Taxonomy" id="7897"/>
    <lineage>
        <taxon>Eukaryota</taxon>
        <taxon>Metazoa</taxon>
        <taxon>Chordata</taxon>
        <taxon>Craniata</taxon>
        <taxon>Vertebrata</taxon>
        <taxon>Euteleostomi</taxon>
        <taxon>Coelacanthiformes</taxon>
        <taxon>Coelacanthidae</taxon>
        <taxon>Latimeria</taxon>
    </lineage>
</organism>
<dbReference type="GO" id="GO:0050852">
    <property type="term" value="P:T cell receptor signaling pathway"/>
    <property type="evidence" value="ECO:0007669"/>
    <property type="project" value="TreeGrafter"/>
</dbReference>
<evidence type="ECO:0000256" key="2">
    <source>
        <dbReference type="ARBA" id="ARBA00022692"/>
    </source>
</evidence>
<dbReference type="FunFam" id="2.60.40.10:FF:000142">
    <property type="entry name" value="V-set domain-containing T-cell activation inhibitor 1"/>
    <property type="match status" value="1"/>
</dbReference>
<dbReference type="GO" id="GO:0050863">
    <property type="term" value="P:regulation of T cell activation"/>
    <property type="evidence" value="ECO:0007669"/>
    <property type="project" value="UniProtKB-ARBA"/>
</dbReference>
<dbReference type="InterPro" id="IPR007110">
    <property type="entry name" value="Ig-like_dom"/>
</dbReference>
<dbReference type="AlphaFoldDB" id="H3A2Y3"/>
<evidence type="ECO:0000256" key="3">
    <source>
        <dbReference type="ARBA" id="ARBA00022729"/>
    </source>
</evidence>
<dbReference type="FunFam" id="2.60.40.10:FF:000088">
    <property type="entry name" value="Butyrophilin subfamily 1 member A1"/>
    <property type="match status" value="1"/>
</dbReference>
<dbReference type="GO" id="GO:1903037">
    <property type="term" value="P:regulation of leukocyte cell-cell adhesion"/>
    <property type="evidence" value="ECO:0007669"/>
    <property type="project" value="UniProtKB-ARBA"/>
</dbReference>
<evidence type="ECO:0000313" key="11">
    <source>
        <dbReference type="Ensembl" id="ENSLACP00000004004.1"/>
    </source>
</evidence>
<dbReference type="PANTHER" id="PTHR24100">
    <property type="entry name" value="BUTYROPHILIN"/>
    <property type="match status" value="1"/>
</dbReference>
<reference evidence="11" key="3">
    <citation type="submission" date="2025-09" db="UniProtKB">
        <authorList>
            <consortium name="Ensembl"/>
        </authorList>
    </citation>
    <scope>IDENTIFICATION</scope>
</reference>
<protein>
    <recommendedName>
        <fullName evidence="10">Ig-like domain-containing protein</fullName>
    </recommendedName>
</protein>
<evidence type="ECO:0000256" key="4">
    <source>
        <dbReference type="ARBA" id="ARBA00022989"/>
    </source>
</evidence>
<keyword evidence="2" id="KW-0812">Transmembrane</keyword>
<dbReference type="Pfam" id="PF22705">
    <property type="entry name" value="C2-set_3"/>
    <property type="match status" value="1"/>
</dbReference>
<dbReference type="SMART" id="SM00409">
    <property type="entry name" value="IG"/>
    <property type="match status" value="1"/>
</dbReference>
<dbReference type="Pfam" id="PF07686">
    <property type="entry name" value="V-set"/>
    <property type="match status" value="1"/>
</dbReference>
<evidence type="ECO:0000256" key="7">
    <source>
        <dbReference type="ARBA" id="ARBA00023180"/>
    </source>
</evidence>
<dbReference type="InterPro" id="IPR013783">
    <property type="entry name" value="Ig-like_fold"/>
</dbReference>
<feature type="domain" description="Ig-like" evidence="10">
    <location>
        <begin position="23"/>
        <end position="156"/>
    </location>
</feature>
<dbReference type="SUPFAM" id="SSF48726">
    <property type="entry name" value="Immunoglobulin"/>
    <property type="match status" value="2"/>
</dbReference>
<dbReference type="InterPro" id="IPR013106">
    <property type="entry name" value="Ig_V-set"/>
</dbReference>
<evidence type="ECO:0000256" key="5">
    <source>
        <dbReference type="ARBA" id="ARBA00023136"/>
    </source>
</evidence>
<proteinExistence type="inferred from homology"/>
<comment type="subcellular location">
    <subcellularLocation>
        <location evidence="1">Membrane</location>
    </subcellularLocation>
</comment>
<evidence type="ECO:0000256" key="9">
    <source>
        <dbReference type="ARBA" id="ARBA00038221"/>
    </source>
</evidence>
<dbReference type="InterPro" id="IPR050504">
    <property type="entry name" value="IgSF_BTN/MOG"/>
</dbReference>
<keyword evidence="7" id="KW-0325">Glycoprotein</keyword>
<comment type="similarity">
    <text evidence="9">Belongs to the SKINT family.</text>
</comment>
<evidence type="ECO:0000256" key="1">
    <source>
        <dbReference type="ARBA" id="ARBA00004370"/>
    </source>
</evidence>
<dbReference type="GeneTree" id="ENSGT01120000271914"/>
<evidence type="ECO:0000256" key="8">
    <source>
        <dbReference type="ARBA" id="ARBA00023319"/>
    </source>
</evidence>
<evidence type="ECO:0000259" key="10">
    <source>
        <dbReference type="PROSITE" id="PS50835"/>
    </source>
</evidence>
<keyword evidence="5" id="KW-0472">Membrane</keyword>
<dbReference type="Gene3D" id="2.60.40.10">
    <property type="entry name" value="Immunoglobulins"/>
    <property type="match status" value="2"/>
</dbReference>
<reference evidence="12" key="1">
    <citation type="submission" date="2011-08" db="EMBL/GenBank/DDBJ databases">
        <title>The draft genome of Latimeria chalumnae.</title>
        <authorList>
            <person name="Di Palma F."/>
            <person name="Alfoldi J."/>
            <person name="Johnson J."/>
            <person name="Berlin A."/>
            <person name="Gnerre S."/>
            <person name="Jaffe D."/>
            <person name="MacCallum I."/>
            <person name="Young S."/>
            <person name="Walker B.J."/>
            <person name="Lander E."/>
            <person name="Lindblad-Toh K."/>
        </authorList>
    </citation>
    <scope>NUCLEOTIDE SEQUENCE [LARGE SCALE GENOMIC DNA]</scope>
    <source>
        <strain evidence="12">Wild caught</strain>
    </source>
</reference>
<dbReference type="SMART" id="SM00406">
    <property type="entry name" value="IGv"/>
    <property type="match status" value="1"/>
</dbReference>
<dbReference type="InterPro" id="IPR003599">
    <property type="entry name" value="Ig_sub"/>
</dbReference>
<keyword evidence="3" id="KW-0732">Signal</keyword>
<name>H3A2Y3_LATCH</name>
<dbReference type="InParanoid" id="H3A2Y3"/>
<dbReference type="eggNOG" id="ENOG502QSRZ">
    <property type="taxonomic scope" value="Eukaryota"/>
</dbReference>